<evidence type="ECO:0000259" key="2">
    <source>
        <dbReference type="PROSITE" id="PS50090"/>
    </source>
</evidence>
<dbReference type="AlphaFoldDB" id="A0A7J7P286"/>
<gene>
    <name evidence="3" type="ORF">GIB67_027037</name>
</gene>
<feature type="compositionally biased region" description="Basic residues" evidence="1">
    <location>
        <begin position="1"/>
        <end position="16"/>
    </location>
</feature>
<dbReference type="SUPFAM" id="SSF46689">
    <property type="entry name" value="Homeodomain-like"/>
    <property type="match status" value="2"/>
</dbReference>
<dbReference type="Proteomes" id="UP000541444">
    <property type="component" value="Unassembled WGS sequence"/>
</dbReference>
<dbReference type="Pfam" id="PF13921">
    <property type="entry name" value="Myb_DNA-bind_6"/>
    <property type="match status" value="1"/>
</dbReference>
<dbReference type="PANTHER" id="PTHR47430:SF4">
    <property type="entry name" value="GB|AAC33480.1"/>
    <property type="match status" value="1"/>
</dbReference>
<feature type="domain" description="Myb-like" evidence="2">
    <location>
        <begin position="276"/>
        <end position="325"/>
    </location>
</feature>
<feature type="domain" description="Myb-like" evidence="2">
    <location>
        <begin position="420"/>
        <end position="473"/>
    </location>
</feature>
<protein>
    <recommendedName>
        <fullName evidence="2">Myb-like domain-containing protein</fullName>
    </recommendedName>
</protein>
<accession>A0A7J7P286</accession>
<comment type="caution">
    <text evidence="3">The sequence shown here is derived from an EMBL/GenBank/DDBJ whole genome shotgun (WGS) entry which is preliminary data.</text>
</comment>
<dbReference type="Gene3D" id="1.10.10.60">
    <property type="entry name" value="Homeodomain-like"/>
    <property type="match status" value="1"/>
</dbReference>
<dbReference type="SMART" id="SM00717">
    <property type="entry name" value="SANT"/>
    <property type="match status" value="3"/>
</dbReference>
<dbReference type="OrthoDB" id="39591at2759"/>
<feature type="compositionally biased region" description="Basic and acidic residues" evidence="1">
    <location>
        <begin position="72"/>
        <end position="84"/>
    </location>
</feature>
<evidence type="ECO:0000313" key="4">
    <source>
        <dbReference type="Proteomes" id="UP000541444"/>
    </source>
</evidence>
<sequence length="514" mass="60501">MEVAEKKKKKKSKKSKEIKVANIEPTTVDSKKAKTRKKKKDDDNGGTLEDNKKRKNKERENERDDDNGGILKDVEAGLSKEDNKKRKKKRKRENEREDDVELVINKETKKKKKKWKINKEDDIGSKKGNNTKDDAQLGSKKENVEKDEAKVKEHNKEKNKKDVVESNEANVSETMVGENEQMGKRKGVTFSNEEEVFVLPEEKLVRGKRFSQEEDELIKKSVFDYLQRRSLDEEEGIKMVLQSKKHKEVRHCWKEIGDALPWRPKQSVCHRAHILFERSEKRKWTEEEKDAVRKFHEHCGSDWKVLADELQKHRSHVKDTWRRIKLPSYKKGNVSFLRAFALPSQKLHTILNLICHWSQEEYQNLYDLVNFDLQMKIKAERRTTQHGMIRDNICWGAISDTLGTRTNSDCCTKWYKQLASPLVKDGKWADADDYELLSILNMLDASCMEDVDWDNLLENRDGEVCRKRWKEMTRHLGELSHKPFADQVEVLSKRYCPDMLEVREAYDRIPKDDS</sequence>
<dbReference type="EMBL" id="JACGCM010000347">
    <property type="protein sequence ID" value="KAF6173342.1"/>
    <property type="molecule type" value="Genomic_DNA"/>
</dbReference>
<dbReference type="InterPro" id="IPR009057">
    <property type="entry name" value="Homeodomain-like_sf"/>
</dbReference>
<evidence type="ECO:0000256" key="1">
    <source>
        <dbReference type="SAM" id="MobiDB-lite"/>
    </source>
</evidence>
<keyword evidence="4" id="KW-1185">Reference proteome</keyword>
<reference evidence="3 4" key="1">
    <citation type="journal article" date="2020" name="IScience">
        <title>Genome Sequencing of the Endangered Kingdonia uniflora (Circaeasteraceae, Ranunculales) Reveals Potential Mechanisms of Evolutionary Specialization.</title>
        <authorList>
            <person name="Sun Y."/>
            <person name="Deng T."/>
            <person name="Zhang A."/>
            <person name="Moore M.J."/>
            <person name="Landis J.B."/>
            <person name="Lin N."/>
            <person name="Zhang H."/>
            <person name="Zhang X."/>
            <person name="Huang J."/>
            <person name="Zhang X."/>
            <person name="Sun H."/>
            <person name="Wang H."/>
        </authorList>
    </citation>
    <scope>NUCLEOTIDE SEQUENCE [LARGE SCALE GENOMIC DNA]</scope>
    <source>
        <strain evidence="3">TB1705</strain>
        <tissue evidence="3">Leaf</tissue>
    </source>
</reference>
<feature type="compositionally biased region" description="Basic and acidic residues" evidence="1">
    <location>
        <begin position="117"/>
        <end position="164"/>
    </location>
</feature>
<organism evidence="3 4">
    <name type="scientific">Kingdonia uniflora</name>
    <dbReference type="NCBI Taxonomy" id="39325"/>
    <lineage>
        <taxon>Eukaryota</taxon>
        <taxon>Viridiplantae</taxon>
        <taxon>Streptophyta</taxon>
        <taxon>Embryophyta</taxon>
        <taxon>Tracheophyta</taxon>
        <taxon>Spermatophyta</taxon>
        <taxon>Magnoliopsida</taxon>
        <taxon>Ranunculales</taxon>
        <taxon>Circaeasteraceae</taxon>
        <taxon>Kingdonia</taxon>
    </lineage>
</organism>
<feature type="compositionally biased region" description="Basic and acidic residues" evidence="1">
    <location>
        <begin position="49"/>
        <end position="62"/>
    </location>
</feature>
<dbReference type="InterPro" id="IPR001005">
    <property type="entry name" value="SANT/Myb"/>
</dbReference>
<feature type="region of interest" description="Disordered" evidence="1">
    <location>
        <begin position="1"/>
        <end position="170"/>
    </location>
</feature>
<dbReference type="PANTHER" id="PTHR47430">
    <property type="entry name" value="GB|AAC33480.1"/>
    <property type="match status" value="1"/>
</dbReference>
<name>A0A7J7P286_9MAGN</name>
<proteinExistence type="predicted"/>
<evidence type="ECO:0000313" key="3">
    <source>
        <dbReference type="EMBL" id="KAF6173342.1"/>
    </source>
</evidence>
<dbReference type="PROSITE" id="PS50090">
    <property type="entry name" value="MYB_LIKE"/>
    <property type="match status" value="3"/>
</dbReference>
<feature type="domain" description="Myb-like" evidence="2">
    <location>
        <begin position="357"/>
        <end position="418"/>
    </location>
</feature>